<feature type="compositionally biased region" description="Polar residues" evidence="1">
    <location>
        <begin position="115"/>
        <end position="124"/>
    </location>
</feature>
<dbReference type="EMBL" id="VCGU01000458">
    <property type="protein sequence ID" value="TRY64328.1"/>
    <property type="molecule type" value="Genomic_DNA"/>
</dbReference>
<accession>A0A553NG13</accession>
<sequence length="144" mass="16243">MGTSNAIEDQLERDSFLKSRLLSWSSPKQPRTIQPPLDRSDVARLIRSLEAQSQASHLQAIKELEQNEKKGLKMQKYVNSKGTMVAILGREQGGDAPKTQASFHNDVNEQERRQSFANAISENSPLVELGTEYDSIDENESRRD</sequence>
<organism evidence="2 3">
    <name type="scientific">Tigriopus californicus</name>
    <name type="common">Marine copepod</name>
    <dbReference type="NCBI Taxonomy" id="6832"/>
    <lineage>
        <taxon>Eukaryota</taxon>
        <taxon>Metazoa</taxon>
        <taxon>Ecdysozoa</taxon>
        <taxon>Arthropoda</taxon>
        <taxon>Crustacea</taxon>
        <taxon>Multicrustacea</taxon>
        <taxon>Hexanauplia</taxon>
        <taxon>Copepoda</taxon>
        <taxon>Harpacticoida</taxon>
        <taxon>Harpacticidae</taxon>
        <taxon>Tigriopus</taxon>
    </lineage>
</organism>
<evidence type="ECO:0000313" key="3">
    <source>
        <dbReference type="Proteomes" id="UP000318571"/>
    </source>
</evidence>
<name>A0A553NG13_TIGCA</name>
<keyword evidence="3" id="KW-1185">Reference proteome</keyword>
<dbReference type="Proteomes" id="UP000318571">
    <property type="component" value="Chromosome 10"/>
</dbReference>
<reference evidence="2 3" key="1">
    <citation type="journal article" date="2018" name="Nat. Ecol. Evol.">
        <title>Genomic signatures of mitonuclear coevolution across populations of Tigriopus californicus.</title>
        <authorList>
            <person name="Barreto F.S."/>
            <person name="Watson E.T."/>
            <person name="Lima T.G."/>
            <person name="Willett C.S."/>
            <person name="Edmands S."/>
            <person name="Li W."/>
            <person name="Burton R.S."/>
        </authorList>
    </citation>
    <scope>NUCLEOTIDE SEQUENCE [LARGE SCALE GENOMIC DNA]</scope>
    <source>
        <strain evidence="2 3">San Diego</strain>
    </source>
</reference>
<comment type="caution">
    <text evidence="2">The sequence shown here is derived from an EMBL/GenBank/DDBJ whole genome shotgun (WGS) entry which is preliminary data.</text>
</comment>
<protein>
    <submittedName>
        <fullName evidence="2">Uncharacterized protein</fullName>
    </submittedName>
</protein>
<proteinExistence type="predicted"/>
<feature type="region of interest" description="Disordered" evidence="1">
    <location>
        <begin position="92"/>
        <end position="144"/>
    </location>
</feature>
<evidence type="ECO:0000313" key="2">
    <source>
        <dbReference type="EMBL" id="TRY64328.1"/>
    </source>
</evidence>
<evidence type="ECO:0000256" key="1">
    <source>
        <dbReference type="SAM" id="MobiDB-lite"/>
    </source>
</evidence>
<dbReference type="AlphaFoldDB" id="A0A553NG13"/>
<gene>
    <name evidence="2" type="ORF">TCAL_16631</name>
</gene>